<sequence>MVSVLLVSPRSGESVAHAEYNDVLRATGLSSEQLTQRMLDTAEATVGSLEGFDGVIVGGSPLNVTNDSYDQWQLQVHSEIQKLIDAPLPVFFICYGTALAISLTGGTVGRSYPEASGPTIVQLTAEGKQDRITRDLPAEFSSLTGHTESGEKLGEGVTLLATGPTCPIQMVRINSSTWACQFHAEMDAAAMKTRMDFYFDYGYFTPEDYDSIVAILPHIDTTYSNRVLQNFIEVCRNNR</sequence>
<dbReference type="OrthoDB" id="5196541at2"/>
<reference evidence="2 3" key="2">
    <citation type="journal article" date="2020" name="Antonie Van Leeuwenhoek">
        <title>Phylogenomic characterisation of a novel corynebacterial species pathogenic to animals.</title>
        <authorList>
            <person name="Moller J."/>
            <person name="Musella L."/>
            <person name="Melnikov V."/>
            <person name="Geissdorfer W."/>
            <person name="Burkovski A."/>
            <person name="Sangal V."/>
        </authorList>
    </citation>
    <scope>NUCLEOTIDE SEQUENCE [LARGE SCALE GENOMIC DNA]</scope>
    <source>
        <strain evidence="2 3">PO100/5</strain>
    </source>
</reference>
<dbReference type="KEGG" id="csil:CBE74_06465"/>
<dbReference type="PANTHER" id="PTHR42695:SF5">
    <property type="entry name" value="GLUTAMINE AMIDOTRANSFERASE YLR126C-RELATED"/>
    <property type="match status" value="1"/>
</dbReference>
<reference evidence="2 3" key="4">
    <citation type="journal article" date="2020" name="PLoS ONE">
        <title>Taxonomic classification of strain PO100/5 shows a broader geographic distribution and genetic markers of the recently described Corynebacterium silvaticum.</title>
        <authorList>
            <person name="Viana M.V.C."/>
            <person name="Profeta R."/>
            <person name="da Silva A.L."/>
            <person name="Hurtado R."/>
            <person name="Cerqueira J.C."/>
            <person name="Ribeiro B.F.S."/>
            <person name="Almeida M.O."/>
            <person name="Morais-Rodrigues F."/>
            <person name="Soares S.C."/>
            <person name="Oliveira M."/>
            <person name="Tavares L."/>
            <person name="Figueiredo H."/>
            <person name="Wattam A.R."/>
            <person name="Barh D."/>
            <person name="Ghosh P."/>
            <person name="Silva A."/>
            <person name="Azevedo V."/>
        </authorList>
    </citation>
    <scope>NUCLEOTIDE SEQUENCE [LARGE SCALE GENOMIC DNA]</scope>
    <source>
        <strain evidence="2 3">PO100/5</strain>
    </source>
</reference>
<dbReference type="PROSITE" id="PS51273">
    <property type="entry name" value="GATASE_TYPE_1"/>
    <property type="match status" value="1"/>
</dbReference>
<dbReference type="InterPro" id="IPR029062">
    <property type="entry name" value="Class_I_gatase-like"/>
</dbReference>
<dbReference type="EMBL" id="CP021417">
    <property type="protein sequence ID" value="ARU46184.1"/>
    <property type="molecule type" value="Genomic_DNA"/>
</dbReference>
<evidence type="ECO:0000259" key="1">
    <source>
        <dbReference type="Pfam" id="PF00117"/>
    </source>
</evidence>
<dbReference type="Pfam" id="PF00117">
    <property type="entry name" value="GATase"/>
    <property type="match status" value="1"/>
</dbReference>
<dbReference type="CDD" id="cd01741">
    <property type="entry name" value="GATase1_1"/>
    <property type="match status" value="1"/>
</dbReference>
<dbReference type="Proteomes" id="UP000195652">
    <property type="component" value="Chromosome"/>
</dbReference>
<organism evidence="2 3">
    <name type="scientific">Corynebacterium silvaticum</name>
    <dbReference type="NCBI Taxonomy" id="2320431"/>
    <lineage>
        <taxon>Bacteria</taxon>
        <taxon>Bacillati</taxon>
        <taxon>Actinomycetota</taxon>
        <taxon>Actinomycetes</taxon>
        <taxon>Mycobacteriales</taxon>
        <taxon>Corynebacteriaceae</taxon>
        <taxon>Corynebacterium</taxon>
    </lineage>
</organism>
<dbReference type="Gene3D" id="3.40.50.880">
    <property type="match status" value="1"/>
</dbReference>
<dbReference type="NCBIfam" id="NF005743">
    <property type="entry name" value="PRK07567.1"/>
    <property type="match status" value="1"/>
</dbReference>
<reference evidence="2 3" key="3">
    <citation type="journal article" date="2020" name="Int. J. Syst. Evol. Microbiol.">
        <title>Corynebacterium silvaticum sp. nov., a unique group of NTTB corynebacteria in wild boar and roe deer.</title>
        <authorList>
            <person name="Dangel A."/>
            <person name="Berger A."/>
            <person name="Rau J."/>
            <person name="Eisenberg T."/>
            <person name="Kampfer P."/>
            <person name="Margos G."/>
            <person name="Contzen M."/>
            <person name="Busse H.J."/>
            <person name="Konrad R."/>
            <person name="Peters M."/>
            <person name="Sting R."/>
            <person name="Sing A."/>
        </authorList>
    </citation>
    <scope>NUCLEOTIDE SEQUENCE [LARGE SCALE GENOMIC DNA]</scope>
    <source>
        <strain evidence="2 3">PO100/5</strain>
    </source>
</reference>
<dbReference type="GeneID" id="75007893"/>
<keyword evidence="2" id="KW-0315">Glutamine amidotransferase</keyword>
<proteinExistence type="predicted"/>
<protein>
    <submittedName>
        <fullName evidence="2">Glutamine amidotransferase</fullName>
    </submittedName>
</protein>
<dbReference type="InterPro" id="IPR044992">
    <property type="entry name" value="ChyE-like"/>
</dbReference>
<dbReference type="SUPFAM" id="SSF52317">
    <property type="entry name" value="Class I glutamine amidotransferase-like"/>
    <property type="match status" value="1"/>
</dbReference>
<dbReference type="InterPro" id="IPR017926">
    <property type="entry name" value="GATASE"/>
</dbReference>
<reference evidence="2 3" key="1">
    <citation type="journal article" date="2014" name="BMC Vet. Res.">
        <title>First report of Corynebacterium pseudotuberculosis from caseous lymphadenitis lesions in Black Alentejano pig (Sus scrofa domesticus).</title>
        <authorList>
            <person name="Oliveira M."/>
            <person name="Barroco C."/>
            <person name="Mottola C."/>
            <person name="Santos R."/>
            <person name="Lemsaddek A."/>
            <person name="Tavares L."/>
            <person name="Semedo-Lemsaddek T."/>
        </authorList>
    </citation>
    <scope>NUCLEOTIDE SEQUENCE [LARGE SCALE GENOMIC DNA]</scope>
    <source>
        <strain evidence="2 3">PO100/5</strain>
    </source>
</reference>
<gene>
    <name evidence="2" type="ORF">CBE74_06465</name>
</gene>
<dbReference type="AlphaFoldDB" id="A0A7Y4LGI2"/>
<evidence type="ECO:0000313" key="2">
    <source>
        <dbReference type="EMBL" id="ARU46184.1"/>
    </source>
</evidence>
<accession>A0A7Y4LGI2</accession>
<dbReference type="GO" id="GO:0005829">
    <property type="term" value="C:cytosol"/>
    <property type="evidence" value="ECO:0007669"/>
    <property type="project" value="TreeGrafter"/>
</dbReference>
<name>A0A7Y4LGI2_9CORY</name>
<dbReference type="PANTHER" id="PTHR42695">
    <property type="entry name" value="GLUTAMINE AMIDOTRANSFERASE YLR126C-RELATED"/>
    <property type="match status" value="1"/>
</dbReference>
<evidence type="ECO:0000313" key="3">
    <source>
        <dbReference type="Proteomes" id="UP000195652"/>
    </source>
</evidence>
<dbReference type="RefSeq" id="WP_087454000.1">
    <property type="nucleotide sequence ID" value="NZ_CP021417.2"/>
</dbReference>
<keyword evidence="3" id="KW-1185">Reference proteome</keyword>
<feature type="domain" description="Glutamine amidotransferase" evidence="1">
    <location>
        <begin position="42"/>
        <end position="195"/>
    </location>
</feature>